<dbReference type="Proteomes" id="UP000054279">
    <property type="component" value="Unassembled WGS sequence"/>
</dbReference>
<gene>
    <name evidence="2" type="ORF">M422DRAFT_89308</name>
</gene>
<evidence type="ECO:0000313" key="2">
    <source>
        <dbReference type="EMBL" id="KIJ27261.1"/>
    </source>
</evidence>
<evidence type="ECO:0000313" key="3">
    <source>
        <dbReference type="Proteomes" id="UP000054279"/>
    </source>
</evidence>
<keyword evidence="3" id="KW-1185">Reference proteome</keyword>
<evidence type="ECO:0008006" key="4">
    <source>
        <dbReference type="Google" id="ProtNLM"/>
    </source>
</evidence>
<dbReference type="OrthoDB" id="162969at2759"/>
<evidence type="ECO:0000256" key="1">
    <source>
        <dbReference type="SAM" id="MobiDB-lite"/>
    </source>
</evidence>
<dbReference type="AlphaFoldDB" id="A0A0C9UP88"/>
<feature type="region of interest" description="Disordered" evidence="1">
    <location>
        <begin position="1"/>
        <end position="27"/>
    </location>
</feature>
<reference evidence="2 3" key="1">
    <citation type="submission" date="2014-06" db="EMBL/GenBank/DDBJ databases">
        <title>Evolutionary Origins and Diversification of the Mycorrhizal Mutualists.</title>
        <authorList>
            <consortium name="DOE Joint Genome Institute"/>
            <consortium name="Mycorrhizal Genomics Consortium"/>
            <person name="Kohler A."/>
            <person name="Kuo A."/>
            <person name="Nagy L.G."/>
            <person name="Floudas D."/>
            <person name="Copeland A."/>
            <person name="Barry K.W."/>
            <person name="Cichocki N."/>
            <person name="Veneault-Fourrey C."/>
            <person name="LaButti K."/>
            <person name="Lindquist E.A."/>
            <person name="Lipzen A."/>
            <person name="Lundell T."/>
            <person name="Morin E."/>
            <person name="Murat C."/>
            <person name="Riley R."/>
            <person name="Ohm R."/>
            <person name="Sun H."/>
            <person name="Tunlid A."/>
            <person name="Henrissat B."/>
            <person name="Grigoriev I.V."/>
            <person name="Hibbett D.S."/>
            <person name="Martin F."/>
        </authorList>
    </citation>
    <scope>NUCLEOTIDE SEQUENCE [LARGE SCALE GENOMIC DNA]</scope>
    <source>
        <strain evidence="2 3">SS14</strain>
    </source>
</reference>
<feature type="compositionally biased region" description="Basic residues" evidence="1">
    <location>
        <begin position="1"/>
        <end position="10"/>
    </location>
</feature>
<feature type="non-terminal residue" evidence="2">
    <location>
        <position position="144"/>
    </location>
</feature>
<dbReference type="HOGENOM" id="CLU_018294_8_0_1"/>
<dbReference type="EMBL" id="KN837341">
    <property type="protein sequence ID" value="KIJ27261.1"/>
    <property type="molecule type" value="Genomic_DNA"/>
</dbReference>
<name>A0A0C9UP88_SPHS4</name>
<feature type="non-terminal residue" evidence="2">
    <location>
        <position position="1"/>
    </location>
</feature>
<sequence length="144" mass="16581">PYTSRKPRKPSNKDAPKTSAKSNLPEKHQNLTLHDWMTVFAYINVHPGIPQDQIIQHFKTHKTDALIFDQSTLSRKLPKRAKLEARVNEHPNALSSKRPRIVTSPEVECASYLWVKHMEEKGEVVNSPMLSEKRAIFEEQFSVP</sequence>
<proteinExistence type="predicted"/>
<organism evidence="2 3">
    <name type="scientific">Sphaerobolus stellatus (strain SS14)</name>
    <dbReference type="NCBI Taxonomy" id="990650"/>
    <lineage>
        <taxon>Eukaryota</taxon>
        <taxon>Fungi</taxon>
        <taxon>Dikarya</taxon>
        <taxon>Basidiomycota</taxon>
        <taxon>Agaricomycotina</taxon>
        <taxon>Agaricomycetes</taxon>
        <taxon>Phallomycetidae</taxon>
        <taxon>Geastrales</taxon>
        <taxon>Sphaerobolaceae</taxon>
        <taxon>Sphaerobolus</taxon>
    </lineage>
</organism>
<accession>A0A0C9UP88</accession>
<protein>
    <recommendedName>
        <fullName evidence="4">HTH CENPB-type domain-containing protein</fullName>
    </recommendedName>
</protein>